<organism evidence="1 2">
    <name type="scientific">Cupriavidus taiwanensis</name>
    <dbReference type="NCBI Taxonomy" id="164546"/>
    <lineage>
        <taxon>Bacteria</taxon>
        <taxon>Pseudomonadati</taxon>
        <taxon>Pseudomonadota</taxon>
        <taxon>Betaproteobacteria</taxon>
        <taxon>Burkholderiales</taxon>
        <taxon>Burkholderiaceae</taxon>
        <taxon>Cupriavidus</taxon>
    </lineage>
</organism>
<protein>
    <submittedName>
        <fullName evidence="1">Uncharacterized protein</fullName>
    </submittedName>
</protein>
<keyword evidence="1" id="KW-0614">Plasmid</keyword>
<geneLocation type="plasmid" evidence="1">
    <name>II</name>
</geneLocation>
<dbReference type="EMBL" id="LT991977">
    <property type="protein sequence ID" value="SPK74853.1"/>
    <property type="molecule type" value="Genomic_DNA"/>
</dbReference>
<proteinExistence type="predicted"/>
<accession>A0A375IJE6</accession>
<evidence type="ECO:0000313" key="2">
    <source>
        <dbReference type="Proteomes" id="UP000255505"/>
    </source>
</evidence>
<name>A0A375IJE6_9BURK</name>
<sequence length="144" mass="15652">MCICMRRAASRAPLANCRGRQDTKACRSATKATEAIANRGLLLERSGRTNVHASVEANDASWPASDRSPAVTSSNFSLLRHLKGVVDLDAKISDSSLDLSVSKQQLYCAQVLGAPVDQRCLRSAQRVCAIRRIIEADRSDPSMH</sequence>
<dbReference type="AlphaFoldDB" id="A0A375IJE6"/>
<dbReference type="Proteomes" id="UP000255505">
    <property type="component" value="Plasmid II"/>
</dbReference>
<reference evidence="1 2" key="1">
    <citation type="submission" date="2018-01" db="EMBL/GenBank/DDBJ databases">
        <authorList>
            <person name="Gaut B.S."/>
            <person name="Morton B.R."/>
            <person name="Clegg M.T."/>
            <person name="Duvall M.R."/>
        </authorList>
    </citation>
    <scope>NUCLEOTIDE SEQUENCE [LARGE SCALE GENOMIC DNA]</scope>
    <source>
        <strain evidence="1">Cupriavidus taiwanensis LMG 19425</strain>
        <plasmid evidence="2">Plasmid ii</plasmid>
    </source>
</reference>
<gene>
    <name evidence="1" type="ORF">CT19425_MP40048</name>
</gene>
<evidence type="ECO:0000313" key="1">
    <source>
        <dbReference type="EMBL" id="SPK74853.1"/>
    </source>
</evidence>